<evidence type="ECO:0000313" key="2">
    <source>
        <dbReference type="EMBL" id="EOS51190.1"/>
    </source>
</evidence>
<name>R9KXR8_9ACTN</name>
<sequence>MRRVLSLEIRKAFCGRWFAIAVAIALVLAGLAAVESINQFEVIGFNTANTDAYPYYSSWSCYAAWLGVGAWGRAGFYYLFFYGMVFIAPFAYSWSSVTEMRSGYYCQEITRCPRWQYYFSKLIASFCASAAVAAIALLSNMIFVACYFPAFMPNAYDSLYTGMTYSEVFADVFYSNPAFFVFLRTLFDSCLCGAWGALVLSIGWFVKRVSFALILPYFFLLILEFCNHFFFAALTSVPIFEFSIFQILQGWSFEYAHEPIISVSIVALLILLSAVLAFSRNRSGAR</sequence>
<keyword evidence="1" id="KW-0472">Membrane</keyword>
<feature type="transmembrane region" description="Helical" evidence="1">
    <location>
        <begin position="181"/>
        <end position="206"/>
    </location>
</feature>
<proteinExistence type="predicted"/>
<feature type="transmembrane region" description="Helical" evidence="1">
    <location>
        <begin position="12"/>
        <end position="34"/>
    </location>
</feature>
<organism evidence="2 3">
    <name type="scientific">Adlercreutzia caecimuris B7</name>
    <dbReference type="NCBI Taxonomy" id="1235794"/>
    <lineage>
        <taxon>Bacteria</taxon>
        <taxon>Bacillati</taxon>
        <taxon>Actinomycetota</taxon>
        <taxon>Coriobacteriia</taxon>
        <taxon>Eggerthellales</taxon>
        <taxon>Eggerthellaceae</taxon>
        <taxon>Adlercreutzia</taxon>
    </lineage>
</organism>
<comment type="caution">
    <text evidence="2">The sequence shown here is derived from an EMBL/GenBank/DDBJ whole genome shotgun (WGS) entry which is preliminary data.</text>
</comment>
<dbReference type="HOGENOM" id="CLU_084162_0_0_11"/>
<reference evidence="2 3" key="1">
    <citation type="submission" date="2013-04" db="EMBL/GenBank/DDBJ databases">
        <title>The Genome Sequence of Enterorhabdus caecimuris B7.</title>
        <authorList>
            <consortium name="The Broad Institute Genomics Platform"/>
            <consortium name="The Broad Institute Genome Sequencing Center for Infectious Disease"/>
            <person name="Earl A."/>
            <person name="Xavier R."/>
            <person name="Elson C."/>
            <person name="Duck W."/>
            <person name="Walker B."/>
            <person name="Young S."/>
            <person name="Zeng Q."/>
            <person name="Gargeya S."/>
            <person name="Fitzgerald M."/>
            <person name="Haas B."/>
            <person name="Abouelleil A."/>
            <person name="Allen A.W."/>
            <person name="Alvarado L."/>
            <person name="Arachchi H.M."/>
            <person name="Berlin A.M."/>
            <person name="Chapman S.B."/>
            <person name="Gainer-Dewar J."/>
            <person name="Goldberg J."/>
            <person name="Griggs A."/>
            <person name="Gujja S."/>
            <person name="Hansen M."/>
            <person name="Howarth C."/>
            <person name="Imamovic A."/>
            <person name="Ireland A."/>
            <person name="Larimer J."/>
            <person name="McCowan C."/>
            <person name="Murphy C."/>
            <person name="Pearson M."/>
            <person name="Poon T.W."/>
            <person name="Priest M."/>
            <person name="Roberts A."/>
            <person name="Saif S."/>
            <person name="Shea T."/>
            <person name="Sisk P."/>
            <person name="Sykes S."/>
            <person name="Wortman J."/>
            <person name="Nusbaum C."/>
            <person name="Birren B."/>
        </authorList>
    </citation>
    <scope>NUCLEOTIDE SEQUENCE [LARGE SCALE GENOMIC DNA]</scope>
    <source>
        <strain evidence="2 3">B7</strain>
    </source>
</reference>
<accession>R9KXR8</accession>
<feature type="transmembrane region" description="Helical" evidence="1">
    <location>
        <begin position="75"/>
        <end position="94"/>
    </location>
</feature>
<keyword evidence="1" id="KW-1133">Transmembrane helix</keyword>
<dbReference type="Proteomes" id="UP000014204">
    <property type="component" value="Unassembled WGS sequence"/>
</dbReference>
<dbReference type="STRING" id="1235794.C811_01609"/>
<feature type="transmembrane region" description="Helical" evidence="1">
    <location>
        <begin position="218"/>
        <end position="240"/>
    </location>
</feature>
<keyword evidence="1" id="KW-0812">Transmembrane</keyword>
<dbReference type="eggNOG" id="ENOG50318XJ">
    <property type="taxonomic scope" value="Bacteria"/>
</dbReference>
<feature type="transmembrane region" description="Helical" evidence="1">
    <location>
        <begin position="260"/>
        <end position="278"/>
    </location>
</feature>
<gene>
    <name evidence="2" type="ORF">C811_01609</name>
</gene>
<dbReference type="EMBL" id="ASSY01000008">
    <property type="protein sequence ID" value="EOS51190.1"/>
    <property type="molecule type" value="Genomic_DNA"/>
</dbReference>
<protein>
    <submittedName>
        <fullName evidence="2">Uncharacterized protein</fullName>
    </submittedName>
</protein>
<evidence type="ECO:0000313" key="3">
    <source>
        <dbReference type="Proteomes" id="UP000014204"/>
    </source>
</evidence>
<feature type="transmembrane region" description="Helical" evidence="1">
    <location>
        <begin position="122"/>
        <end position="150"/>
    </location>
</feature>
<dbReference type="AlphaFoldDB" id="R9KXR8"/>
<evidence type="ECO:0000256" key="1">
    <source>
        <dbReference type="SAM" id="Phobius"/>
    </source>
</evidence>
<keyword evidence="3" id="KW-1185">Reference proteome</keyword>